<proteinExistence type="predicted"/>
<reference evidence="1" key="2">
    <citation type="journal article" date="2015" name="Data Brief">
        <title>Shoot transcriptome of the giant reed, Arundo donax.</title>
        <authorList>
            <person name="Barrero R.A."/>
            <person name="Guerrero F.D."/>
            <person name="Moolhuijzen P."/>
            <person name="Goolsby J.A."/>
            <person name="Tidwell J."/>
            <person name="Bellgard S.E."/>
            <person name="Bellgard M.I."/>
        </authorList>
    </citation>
    <scope>NUCLEOTIDE SEQUENCE</scope>
    <source>
        <tissue evidence="1">Shoot tissue taken approximately 20 cm above the soil surface</tissue>
    </source>
</reference>
<dbReference type="AlphaFoldDB" id="A0A0A9FGT4"/>
<sequence length="20" mass="2484">MIFQAKINVYQFFRPSPYHP</sequence>
<organism evidence="1">
    <name type="scientific">Arundo donax</name>
    <name type="common">Giant reed</name>
    <name type="synonym">Donax arundinaceus</name>
    <dbReference type="NCBI Taxonomy" id="35708"/>
    <lineage>
        <taxon>Eukaryota</taxon>
        <taxon>Viridiplantae</taxon>
        <taxon>Streptophyta</taxon>
        <taxon>Embryophyta</taxon>
        <taxon>Tracheophyta</taxon>
        <taxon>Spermatophyta</taxon>
        <taxon>Magnoliopsida</taxon>
        <taxon>Liliopsida</taxon>
        <taxon>Poales</taxon>
        <taxon>Poaceae</taxon>
        <taxon>PACMAD clade</taxon>
        <taxon>Arundinoideae</taxon>
        <taxon>Arundineae</taxon>
        <taxon>Arundo</taxon>
    </lineage>
</organism>
<protein>
    <submittedName>
        <fullName evidence="1">Uncharacterized protein</fullName>
    </submittedName>
</protein>
<evidence type="ECO:0000313" key="1">
    <source>
        <dbReference type="EMBL" id="JAE07473.1"/>
    </source>
</evidence>
<name>A0A0A9FGT4_ARUDO</name>
<reference evidence="1" key="1">
    <citation type="submission" date="2014-09" db="EMBL/GenBank/DDBJ databases">
        <authorList>
            <person name="Magalhaes I.L.F."/>
            <person name="Oliveira U."/>
            <person name="Santos F.R."/>
            <person name="Vidigal T.H.D.A."/>
            <person name="Brescovit A.D."/>
            <person name="Santos A.J."/>
        </authorList>
    </citation>
    <scope>NUCLEOTIDE SEQUENCE</scope>
    <source>
        <tissue evidence="1">Shoot tissue taken approximately 20 cm above the soil surface</tissue>
    </source>
</reference>
<dbReference type="EMBL" id="GBRH01190423">
    <property type="protein sequence ID" value="JAE07473.1"/>
    <property type="molecule type" value="Transcribed_RNA"/>
</dbReference>
<accession>A0A0A9FGT4</accession>